<proteinExistence type="inferred from homology"/>
<dbReference type="Gene3D" id="3.40.640.10">
    <property type="entry name" value="Type I PLP-dependent aspartate aminotransferase-like (Major domain)"/>
    <property type="match status" value="1"/>
</dbReference>
<dbReference type="InterPro" id="IPR015421">
    <property type="entry name" value="PyrdxlP-dep_Trfase_major"/>
</dbReference>
<organism evidence="5 6">
    <name type="scientific">Bdellovibrio bacteriovorus</name>
    <dbReference type="NCBI Taxonomy" id="959"/>
    <lineage>
        <taxon>Bacteria</taxon>
        <taxon>Pseudomonadati</taxon>
        <taxon>Bdellovibrionota</taxon>
        <taxon>Bdellovibrionia</taxon>
        <taxon>Bdellovibrionales</taxon>
        <taxon>Pseudobdellovibrionaceae</taxon>
        <taxon>Bdellovibrio</taxon>
    </lineage>
</organism>
<dbReference type="InterPro" id="IPR012749">
    <property type="entry name" value="WecE-like"/>
</dbReference>
<sequence length="379" mass="41602">MKIPFNIPPKSSNEEKYISQAIANKKLSGEGSFNKKCAEWFNKNLPTLMTVITPSCTSALEMAMVLADIGPGDEVILPSFTFTSTANVVALYGSVPVFVDVDPLTMNIDPAAIQQAITPRTKVIMPVHYAGVGCKMDEIMALANQHGIWVVEDAAQGIFASYKGKALGTWGHMAAFSFHETKNIVCGEGGALTINDPRLVARAEIVRDKGTNRQQFLNGQVDKYTWQDKGSSYLLSELSAAFLLSQLEEGKEITAKRLALWNQYHQGLADLEKNGHLQRMTVPSDCQANAHIYYLLLNSVEVRTALWSYLKEAGIQSTTHYVALHSAPAGVKYGRVSGSMKVTDDLSNRLLRLPMWADLSSNEAALVLEKIHSFFKGQA</sequence>
<protein>
    <submittedName>
        <fullName evidence="5">dTDP-4-amino-4,6-dideoxygalactose transaminase</fullName>
    </submittedName>
</protein>
<gene>
    <name evidence="5" type="ORF">AZI85_16165</name>
</gene>
<dbReference type="SUPFAM" id="SSF53383">
    <property type="entry name" value="PLP-dependent transferases"/>
    <property type="match status" value="1"/>
</dbReference>
<dbReference type="NCBIfam" id="NF008687">
    <property type="entry name" value="PRK11706.1"/>
    <property type="match status" value="1"/>
</dbReference>
<dbReference type="Proteomes" id="UP000075391">
    <property type="component" value="Unassembled WGS sequence"/>
</dbReference>
<dbReference type="NCBIfam" id="TIGR02379">
    <property type="entry name" value="ECA_wecE"/>
    <property type="match status" value="1"/>
</dbReference>
<comment type="similarity">
    <text evidence="1 4">Belongs to the DegT/DnrJ/EryC1 family.</text>
</comment>
<evidence type="ECO:0000256" key="4">
    <source>
        <dbReference type="RuleBase" id="RU004508"/>
    </source>
</evidence>
<comment type="caution">
    <text evidence="5">The sequence shown here is derived from an EMBL/GenBank/DDBJ whole genome shotgun (WGS) entry which is preliminary data.</text>
</comment>
<name>A0A150WTH1_BDEBC</name>
<accession>A0A150WTH1</accession>
<dbReference type="AlphaFoldDB" id="A0A150WTH1"/>
<dbReference type="PIRSF" id="PIRSF000390">
    <property type="entry name" value="PLP_StrS"/>
    <property type="match status" value="1"/>
</dbReference>
<dbReference type="GO" id="GO:0000271">
    <property type="term" value="P:polysaccharide biosynthetic process"/>
    <property type="evidence" value="ECO:0007669"/>
    <property type="project" value="TreeGrafter"/>
</dbReference>
<dbReference type="Pfam" id="PF01041">
    <property type="entry name" value="DegT_DnrJ_EryC1"/>
    <property type="match status" value="1"/>
</dbReference>
<dbReference type="RefSeq" id="WP_063243139.1">
    <property type="nucleotide sequence ID" value="NZ_CP168967.1"/>
</dbReference>
<dbReference type="EMBL" id="LUKF01000006">
    <property type="protein sequence ID" value="KYG69785.1"/>
    <property type="molecule type" value="Genomic_DNA"/>
</dbReference>
<keyword evidence="3 4" id="KW-0663">Pyridoxal phosphate</keyword>
<evidence type="ECO:0000256" key="2">
    <source>
        <dbReference type="PIRSR" id="PIRSR000390-1"/>
    </source>
</evidence>
<dbReference type="GO" id="GO:0030170">
    <property type="term" value="F:pyridoxal phosphate binding"/>
    <property type="evidence" value="ECO:0007669"/>
    <property type="project" value="TreeGrafter"/>
</dbReference>
<dbReference type="PANTHER" id="PTHR30244:SF34">
    <property type="entry name" value="DTDP-4-AMINO-4,6-DIDEOXYGALACTOSE TRANSAMINASE"/>
    <property type="match status" value="1"/>
</dbReference>
<dbReference type="FunFam" id="3.40.640.10:FF:000037">
    <property type="entry name" value="dTDP-4-amino-4,6-dideoxygalactose transaminase"/>
    <property type="match status" value="1"/>
</dbReference>
<dbReference type="GO" id="GO:0019180">
    <property type="term" value="F:dTDP-4-amino-4,6-dideoxygalactose transaminase activity"/>
    <property type="evidence" value="ECO:0007669"/>
    <property type="project" value="TreeGrafter"/>
</dbReference>
<evidence type="ECO:0000256" key="1">
    <source>
        <dbReference type="ARBA" id="ARBA00037999"/>
    </source>
</evidence>
<evidence type="ECO:0000256" key="3">
    <source>
        <dbReference type="PIRSR" id="PIRSR000390-2"/>
    </source>
</evidence>
<dbReference type="CDD" id="cd00616">
    <property type="entry name" value="AHBA_syn"/>
    <property type="match status" value="1"/>
</dbReference>
<dbReference type="InterPro" id="IPR000653">
    <property type="entry name" value="DegT/StrS_aminotransferase"/>
</dbReference>
<dbReference type="Gene3D" id="3.90.1150.10">
    <property type="entry name" value="Aspartate Aminotransferase, domain 1"/>
    <property type="match status" value="1"/>
</dbReference>
<dbReference type="InterPro" id="IPR015424">
    <property type="entry name" value="PyrdxlP-dep_Trfase"/>
</dbReference>
<dbReference type="PANTHER" id="PTHR30244">
    <property type="entry name" value="TRANSAMINASE"/>
    <property type="match status" value="1"/>
</dbReference>
<feature type="active site" description="Proton acceptor" evidence="2">
    <location>
        <position position="182"/>
    </location>
</feature>
<evidence type="ECO:0000313" key="6">
    <source>
        <dbReference type="Proteomes" id="UP000075391"/>
    </source>
</evidence>
<dbReference type="OrthoDB" id="5288700at2"/>
<evidence type="ECO:0000313" key="5">
    <source>
        <dbReference type="EMBL" id="KYG69785.1"/>
    </source>
</evidence>
<feature type="modified residue" description="N6-(pyridoxal phosphate)lysine" evidence="3">
    <location>
        <position position="182"/>
    </location>
</feature>
<dbReference type="InterPro" id="IPR015422">
    <property type="entry name" value="PyrdxlP-dep_Trfase_small"/>
</dbReference>
<reference evidence="5 6" key="1">
    <citation type="submission" date="2016-03" db="EMBL/GenBank/DDBJ databases">
        <authorList>
            <person name="Ploux O."/>
        </authorList>
    </citation>
    <scope>NUCLEOTIDE SEQUENCE [LARGE SCALE GENOMIC DNA]</scope>
    <source>
        <strain evidence="5 6">BER2</strain>
    </source>
</reference>